<dbReference type="PANTHER" id="PTHR31681:SF3">
    <property type="entry name" value="OS04G0690100 PROTEIN"/>
    <property type="match status" value="1"/>
</dbReference>
<dbReference type="InParanoid" id="K5W0E0"/>
<dbReference type="Gene3D" id="3.90.228.10">
    <property type="match status" value="1"/>
</dbReference>
<dbReference type="AlphaFoldDB" id="K5W0E0"/>
<dbReference type="Pfam" id="PF00644">
    <property type="entry name" value="PARP"/>
    <property type="match status" value="1"/>
</dbReference>
<keyword evidence="3" id="KW-1185">Reference proteome</keyword>
<protein>
    <recommendedName>
        <fullName evidence="1">PARP catalytic domain-containing protein</fullName>
    </recommendedName>
</protein>
<feature type="domain" description="PARP catalytic" evidence="1">
    <location>
        <begin position="120"/>
        <end position="280"/>
    </location>
</feature>
<dbReference type="GO" id="GO:0003950">
    <property type="term" value="F:NAD+ poly-ADP-ribosyltransferase activity"/>
    <property type="evidence" value="ECO:0007669"/>
    <property type="project" value="InterPro"/>
</dbReference>
<dbReference type="SUPFAM" id="SSF56399">
    <property type="entry name" value="ADP-ribosylation"/>
    <property type="match status" value="1"/>
</dbReference>
<dbReference type="EMBL" id="JH930475">
    <property type="protein sequence ID" value="EKM52570.1"/>
    <property type="molecule type" value="Genomic_DNA"/>
</dbReference>
<dbReference type="HOGENOM" id="CLU_039434_0_1_1"/>
<evidence type="ECO:0000313" key="2">
    <source>
        <dbReference type="EMBL" id="EKM52570.1"/>
    </source>
</evidence>
<dbReference type="RefSeq" id="XP_007398912.1">
    <property type="nucleotide sequence ID" value="XM_007398850.1"/>
</dbReference>
<evidence type="ECO:0000313" key="3">
    <source>
        <dbReference type="Proteomes" id="UP000008370"/>
    </source>
</evidence>
<reference evidence="2 3" key="1">
    <citation type="journal article" date="2012" name="BMC Genomics">
        <title>Comparative genomics of the white-rot fungi, Phanerochaete carnosa and P. chrysosporium, to elucidate the genetic basis of the distinct wood types they colonize.</title>
        <authorList>
            <person name="Suzuki H."/>
            <person name="MacDonald J."/>
            <person name="Syed K."/>
            <person name="Salamov A."/>
            <person name="Hori C."/>
            <person name="Aerts A."/>
            <person name="Henrissat B."/>
            <person name="Wiebenga A."/>
            <person name="vanKuyk P.A."/>
            <person name="Barry K."/>
            <person name="Lindquist E."/>
            <person name="LaButti K."/>
            <person name="Lapidus A."/>
            <person name="Lucas S."/>
            <person name="Coutinho P."/>
            <person name="Gong Y."/>
            <person name="Samejima M."/>
            <person name="Mahadevan R."/>
            <person name="Abou-Zaid M."/>
            <person name="de Vries R.P."/>
            <person name="Igarashi K."/>
            <person name="Yadav J.S."/>
            <person name="Grigoriev I.V."/>
            <person name="Master E.R."/>
        </authorList>
    </citation>
    <scope>NUCLEOTIDE SEQUENCE [LARGE SCALE GENOMIC DNA]</scope>
    <source>
        <strain evidence="2 3">HHB-10118-sp</strain>
    </source>
</reference>
<accession>K5W0E0</accession>
<proteinExistence type="predicted"/>
<dbReference type="Proteomes" id="UP000008370">
    <property type="component" value="Unassembled WGS sequence"/>
</dbReference>
<gene>
    <name evidence="2" type="ORF">PHACADRAFT_261070</name>
</gene>
<dbReference type="GeneID" id="18917884"/>
<name>K5W0E0_PHACS</name>
<dbReference type="PANTHER" id="PTHR31681">
    <property type="entry name" value="C2H2-LIKE ZINC FINGER PROTEIN"/>
    <property type="match status" value="1"/>
</dbReference>
<dbReference type="OrthoDB" id="9514740at2759"/>
<evidence type="ECO:0000259" key="1">
    <source>
        <dbReference type="Pfam" id="PF00644"/>
    </source>
</evidence>
<sequence>MRASTQQPQQHQQSQQWQQPGLCKNCQAKPVYTEPGKVHDFCGRTCAKAYAQSGKGGHQHHAAATNGSGAGAVGDKCLLCDQRPRVFVNGKLSDFCSIKCRDTMYQSAPAILEVPKSQGEFRSVAQQFGDQWKSSPNSPDVIKIYKVYPLQSHVQKFLAYKAAVGNSRRRWHGTTRRCRIGDDAQNTNFCADTGCYICNILKNSFQVEKARAGSFGTGIYSSATTSKANGYIGNAGGSSYRAIILTEVIMGKVYKLTSSNSALKQAPAGYDSVVGEWGGISVNDEAIVYRNDAIRPLYLVIFKP</sequence>
<dbReference type="KEGG" id="pco:PHACADRAFT_261070"/>
<organism evidence="2 3">
    <name type="scientific">Phanerochaete carnosa (strain HHB-10118-sp)</name>
    <name type="common">White-rot fungus</name>
    <name type="synonym">Peniophora carnosa</name>
    <dbReference type="NCBI Taxonomy" id="650164"/>
    <lineage>
        <taxon>Eukaryota</taxon>
        <taxon>Fungi</taxon>
        <taxon>Dikarya</taxon>
        <taxon>Basidiomycota</taxon>
        <taxon>Agaricomycotina</taxon>
        <taxon>Agaricomycetes</taxon>
        <taxon>Polyporales</taxon>
        <taxon>Phanerochaetaceae</taxon>
        <taxon>Phanerochaete</taxon>
    </lineage>
</organism>
<dbReference type="InterPro" id="IPR012317">
    <property type="entry name" value="Poly(ADP-ribose)pol_cat_dom"/>
</dbReference>